<dbReference type="Proteomes" id="UP000594262">
    <property type="component" value="Unplaced"/>
</dbReference>
<reference evidence="3" key="1">
    <citation type="submission" date="2021-01" db="UniProtKB">
        <authorList>
            <consortium name="EnsemblMetazoa"/>
        </authorList>
    </citation>
    <scope>IDENTIFICATION</scope>
</reference>
<feature type="coiled-coil region" evidence="1">
    <location>
        <begin position="95"/>
        <end position="122"/>
    </location>
</feature>
<evidence type="ECO:0000313" key="3">
    <source>
        <dbReference type="EnsemblMetazoa" id="CLYHEMP018845.1"/>
    </source>
</evidence>
<keyword evidence="4" id="KW-1185">Reference proteome</keyword>
<keyword evidence="1" id="KW-0175">Coiled coil</keyword>
<sequence length="147" mass="17724">MEEMNRTIASLREVIDEKDEIIRTVRAKLEESEKRRRRKKEIIQLLKTENMRLSKKMDKIKKISEAHHLSQLQSNEHENNDVIKGKSNHNGSHSIDQLWKENEELKKVIASQEKKMEFLEVRNKFFENYYRSKDKDIEQQKSSKIEK</sequence>
<evidence type="ECO:0000256" key="1">
    <source>
        <dbReference type="SAM" id="Coils"/>
    </source>
</evidence>
<dbReference type="AlphaFoldDB" id="A0A7M5X6Z5"/>
<feature type="region of interest" description="Disordered" evidence="2">
    <location>
        <begin position="68"/>
        <end position="94"/>
    </location>
</feature>
<accession>A0A7M5X6Z5</accession>
<name>A0A7M5X6Z5_9CNID</name>
<organism evidence="3 4">
    <name type="scientific">Clytia hemisphaerica</name>
    <dbReference type="NCBI Taxonomy" id="252671"/>
    <lineage>
        <taxon>Eukaryota</taxon>
        <taxon>Metazoa</taxon>
        <taxon>Cnidaria</taxon>
        <taxon>Hydrozoa</taxon>
        <taxon>Hydroidolina</taxon>
        <taxon>Leptothecata</taxon>
        <taxon>Obeliida</taxon>
        <taxon>Clytiidae</taxon>
        <taxon>Clytia</taxon>
    </lineage>
</organism>
<dbReference type="EnsemblMetazoa" id="CLYHEMT018845.1">
    <property type="protein sequence ID" value="CLYHEMP018845.1"/>
    <property type="gene ID" value="CLYHEMG018845"/>
</dbReference>
<evidence type="ECO:0000313" key="4">
    <source>
        <dbReference type="Proteomes" id="UP000594262"/>
    </source>
</evidence>
<proteinExistence type="predicted"/>
<protein>
    <submittedName>
        <fullName evidence="3">Uncharacterized protein</fullName>
    </submittedName>
</protein>
<evidence type="ECO:0000256" key="2">
    <source>
        <dbReference type="SAM" id="MobiDB-lite"/>
    </source>
</evidence>
<feature type="compositionally biased region" description="Basic and acidic residues" evidence="2">
    <location>
        <begin position="75"/>
        <end position="84"/>
    </location>
</feature>
<feature type="coiled-coil region" evidence="1">
    <location>
        <begin position="1"/>
        <end position="63"/>
    </location>
</feature>